<protein>
    <submittedName>
        <fullName evidence="1">Uncharacterized protein</fullName>
    </submittedName>
</protein>
<dbReference type="EMBL" id="CP158262">
    <property type="protein sequence ID" value="XDJ69363.1"/>
    <property type="molecule type" value="Genomic_DNA"/>
</dbReference>
<name>A0AB39EU19_9BURK</name>
<sequence>MVSGSAAFKILFSIAVECAQQSRRLVNADVLLVRHDVDCGYTYNGRAYSHILDSVAEILQRNNKNFLTVASPYSALIGHRAYGDPCSINFRYALATIKSRLLFGGDYVSSNVLEKKKVWRSLIESVSPKIIIGIAPGPDLCWAAQELDIPIYDFQHGTINDGHPVYKNILRDWPDKYVPSGFLCWDEIAAETLSWARERGKDVRIVGNPWFSRFINKFHDDKLVEESLRREGQGNDNKKTILVTLQWGLGESFQDPKYYKYISPSLVDLINETKFSINWLIRLHPVQYRSSRRETFQFLEEKFGKEGSVRWWLPTTQPLPQVLSECDLHITDSGSTTVEAAWFGIPTALLNDRFRVGGMLENYYKKERDLGFAQCVQQDKVSIYEWICRHHRLPSGTWKERDLINFLMTIK</sequence>
<dbReference type="SUPFAM" id="SSF53756">
    <property type="entry name" value="UDP-Glycosyltransferase/glycogen phosphorylase"/>
    <property type="match status" value="1"/>
</dbReference>
<reference evidence="1" key="1">
    <citation type="submission" date="2024-05" db="EMBL/GenBank/DDBJ databases">
        <authorList>
            <person name="Luo Y.-C."/>
            <person name="Nicholds J."/>
            <person name="Mortimer T."/>
            <person name="Maboni G."/>
        </authorList>
    </citation>
    <scope>NUCLEOTIDE SEQUENCE</scope>
    <source>
        <strain evidence="1">144863</strain>
    </source>
</reference>
<dbReference type="Gene3D" id="3.40.50.12580">
    <property type="match status" value="1"/>
</dbReference>
<dbReference type="InterPro" id="IPR043148">
    <property type="entry name" value="TagF_C"/>
</dbReference>
<proteinExistence type="predicted"/>
<organism evidence="1">
    <name type="scientific">Castellaniella ginsengisoli</name>
    <dbReference type="NCBI Taxonomy" id="546114"/>
    <lineage>
        <taxon>Bacteria</taxon>
        <taxon>Pseudomonadati</taxon>
        <taxon>Pseudomonadota</taxon>
        <taxon>Betaproteobacteria</taxon>
        <taxon>Burkholderiales</taxon>
        <taxon>Alcaligenaceae</taxon>
        <taxon>Castellaniella</taxon>
    </lineage>
</organism>
<gene>
    <name evidence="1" type="ORF">ABRY94_00760</name>
</gene>
<accession>A0AB39EU19</accession>
<dbReference type="RefSeq" id="WP_368655540.1">
    <property type="nucleotide sequence ID" value="NZ_CP158262.1"/>
</dbReference>
<evidence type="ECO:0000313" key="1">
    <source>
        <dbReference type="EMBL" id="XDJ69363.1"/>
    </source>
</evidence>
<dbReference type="AlphaFoldDB" id="A0AB39EU19"/>